<comment type="similarity">
    <text evidence="1">Belongs to the non-flavoprotein flavin reductase family.</text>
</comment>
<organism evidence="4 5">
    <name type="scientific">Paramylibacter ulvae</name>
    <dbReference type="NCBI Taxonomy" id="1651968"/>
    <lineage>
        <taxon>Bacteria</taxon>
        <taxon>Pseudomonadati</taxon>
        <taxon>Pseudomonadota</taxon>
        <taxon>Alphaproteobacteria</taxon>
        <taxon>Rhodobacterales</taxon>
        <taxon>Paracoccaceae</taxon>
        <taxon>Paramylibacter</taxon>
    </lineage>
</organism>
<proteinExistence type="inferred from homology"/>
<feature type="domain" description="Flavin reductase like" evidence="3">
    <location>
        <begin position="15"/>
        <end position="158"/>
    </location>
</feature>
<dbReference type="InterPro" id="IPR036388">
    <property type="entry name" value="WH-like_DNA-bd_sf"/>
</dbReference>
<dbReference type="Pfam" id="PF01613">
    <property type="entry name" value="Flavin_Reduct"/>
    <property type="match status" value="1"/>
</dbReference>
<dbReference type="PANTHER" id="PTHR30466">
    <property type="entry name" value="FLAVIN REDUCTASE"/>
    <property type="match status" value="1"/>
</dbReference>
<dbReference type="Gene3D" id="1.10.10.10">
    <property type="entry name" value="Winged helix-like DNA-binding domain superfamily/Winged helix DNA-binding domain"/>
    <property type="match status" value="1"/>
</dbReference>
<protein>
    <submittedName>
        <fullName evidence="4">Flavin oxidoreductase</fullName>
    </submittedName>
</protein>
<dbReference type="Proteomes" id="UP000634455">
    <property type="component" value="Unassembled WGS sequence"/>
</dbReference>
<dbReference type="EMBL" id="BMZF01000010">
    <property type="protein sequence ID" value="GHA60755.1"/>
    <property type="molecule type" value="Genomic_DNA"/>
</dbReference>
<evidence type="ECO:0000313" key="4">
    <source>
        <dbReference type="EMBL" id="GHA60755.1"/>
    </source>
</evidence>
<evidence type="ECO:0000256" key="2">
    <source>
        <dbReference type="ARBA" id="ARBA00023002"/>
    </source>
</evidence>
<comment type="caution">
    <text evidence="4">The sequence shown here is derived from an EMBL/GenBank/DDBJ whole genome shotgun (WGS) entry which is preliminary data.</text>
</comment>
<gene>
    <name evidence="4" type="ORF">GCM10008927_27870</name>
</gene>
<dbReference type="SUPFAM" id="SSF50475">
    <property type="entry name" value="FMN-binding split barrel"/>
    <property type="match status" value="1"/>
</dbReference>
<evidence type="ECO:0000313" key="5">
    <source>
        <dbReference type="Proteomes" id="UP000634455"/>
    </source>
</evidence>
<accession>A0ABQ3D7J5</accession>
<dbReference type="InterPro" id="IPR002563">
    <property type="entry name" value="Flavin_Rdtase-like_dom"/>
</dbReference>
<dbReference type="SMART" id="SM00903">
    <property type="entry name" value="Flavin_Reduct"/>
    <property type="match status" value="1"/>
</dbReference>
<dbReference type="InterPro" id="IPR036390">
    <property type="entry name" value="WH_DNA-bd_sf"/>
</dbReference>
<name>A0ABQ3D7J5_9RHOB</name>
<dbReference type="PANTHER" id="PTHR30466:SF11">
    <property type="entry name" value="FLAVIN-DEPENDENT MONOOXYGENASE, REDUCTASE SUBUNIT HSAB"/>
    <property type="match status" value="1"/>
</dbReference>
<dbReference type="InterPro" id="IPR050268">
    <property type="entry name" value="NADH-dep_flavin_reductase"/>
</dbReference>
<sequence length="313" mass="33951">MSGSNVTPRGMRDALSNFATGVTIVTAVDQNNNPIGMTASSFNSVSMDPPLILWSVTKTALSAQGFHDASHFGVHVLDAGQTDLSNTFARSGEDKFANIDFNLSAQNIPQIPGALTRFDCETYAIYEGGDHWIIVGKVLDITTTKGQGLVFSQGSYATASPIQMHNQSGDGRAPENGEIDQLLLYHLSRAYHQLSQDFYVAVRESGISVPEWRVLASLHGRATHELAELSARTFVDNLPLQDLVLKMQDEQLCTVQGRGAKMKVTGTEYGQSRVEHLFELAKQQEAIAVGVDNPAGVGALSELLMTLVRNTNR</sequence>
<evidence type="ECO:0000256" key="1">
    <source>
        <dbReference type="ARBA" id="ARBA00008898"/>
    </source>
</evidence>
<dbReference type="SUPFAM" id="SSF46785">
    <property type="entry name" value="Winged helix' DNA-binding domain"/>
    <property type="match status" value="1"/>
</dbReference>
<keyword evidence="2" id="KW-0560">Oxidoreductase</keyword>
<reference evidence="5" key="1">
    <citation type="journal article" date="2019" name="Int. J. Syst. Evol. Microbiol.">
        <title>The Global Catalogue of Microorganisms (GCM) 10K type strain sequencing project: providing services to taxonomists for standard genome sequencing and annotation.</title>
        <authorList>
            <consortium name="The Broad Institute Genomics Platform"/>
            <consortium name="The Broad Institute Genome Sequencing Center for Infectious Disease"/>
            <person name="Wu L."/>
            <person name="Ma J."/>
        </authorList>
    </citation>
    <scope>NUCLEOTIDE SEQUENCE [LARGE SCALE GENOMIC DNA]</scope>
    <source>
        <strain evidence="5">KCTC 32465</strain>
    </source>
</reference>
<dbReference type="RefSeq" id="WP_189641339.1">
    <property type="nucleotide sequence ID" value="NZ_BMZF01000010.1"/>
</dbReference>
<evidence type="ECO:0000259" key="3">
    <source>
        <dbReference type="SMART" id="SM00903"/>
    </source>
</evidence>
<dbReference type="InterPro" id="IPR012349">
    <property type="entry name" value="Split_barrel_FMN-bd"/>
</dbReference>
<keyword evidence="5" id="KW-1185">Reference proteome</keyword>
<dbReference type="Gene3D" id="2.30.110.10">
    <property type="entry name" value="Electron Transport, Fmn-binding Protein, Chain A"/>
    <property type="match status" value="1"/>
</dbReference>